<proteinExistence type="inferred from homology"/>
<evidence type="ECO:0000256" key="2">
    <source>
        <dbReference type="ARBA" id="ARBA00008034"/>
    </source>
</evidence>
<comment type="similarity">
    <text evidence="2 8">Belongs to the ABC-3 integral membrane protein family.</text>
</comment>
<feature type="transmembrane region" description="Helical" evidence="9">
    <location>
        <begin position="209"/>
        <end position="229"/>
    </location>
</feature>
<evidence type="ECO:0000256" key="7">
    <source>
        <dbReference type="ARBA" id="ARBA00023136"/>
    </source>
</evidence>
<dbReference type="PANTHER" id="PTHR30477:SF3">
    <property type="entry name" value="METAL TRANSPORT SYSTEM MEMBRANE PROTEIN CT_069-RELATED"/>
    <property type="match status" value="1"/>
</dbReference>
<feature type="transmembrane region" description="Helical" evidence="9">
    <location>
        <begin position="103"/>
        <end position="126"/>
    </location>
</feature>
<protein>
    <submittedName>
        <fullName evidence="10">Metal ABC transporter permease</fullName>
    </submittedName>
</protein>
<dbReference type="PANTHER" id="PTHR30477">
    <property type="entry name" value="ABC-TRANSPORTER METAL-BINDING PROTEIN"/>
    <property type="match status" value="1"/>
</dbReference>
<evidence type="ECO:0000313" key="11">
    <source>
        <dbReference type="Proteomes" id="UP000681356"/>
    </source>
</evidence>
<accession>A0A8J8B8P0</accession>
<dbReference type="InterPro" id="IPR001626">
    <property type="entry name" value="ABC_TroCD"/>
</dbReference>
<feature type="transmembrane region" description="Helical" evidence="9">
    <location>
        <begin position="46"/>
        <end position="65"/>
    </location>
</feature>
<comment type="caution">
    <text evidence="10">The sequence shown here is derived from an EMBL/GenBank/DDBJ whole genome shotgun (WGS) entry which is preliminary data.</text>
</comment>
<gene>
    <name evidence="10" type="ORF">KB874_20325</name>
</gene>
<evidence type="ECO:0000256" key="5">
    <source>
        <dbReference type="ARBA" id="ARBA00022692"/>
    </source>
</evidence>
<feature type="transmembrane region" description="Helical" evidence="9">
    <location>
        <begin position="12"/>
        <end position="37"/>
    </location>
</feature>
<evidence type="ECO:0000256" key="9">
    <source>
        <dbReference type="SAM" id="Phobius"/>
    </source>
</evidence>
<evidence type="ECO:0000256" key="1">
    <source>
        <dbReference type="ARBA" id="ARBA00004651"/>
    </source>
</evidence>
<feature type="transmembrane region" description="Helical" evidence="9">
    <location>
        <begin position="266"/>
        <end position="292"/>
    </location>
</feature>
<keyword evidence="4" id="KW-1003">Cell membrane</keyword>
<dbReference type="AlphaFoldDB" id="A0A8J8B8P0"/>
<keyword evidence="11" id="KW-1185">Reference proteome</keyword>
<dbReference type="EMBL" id="JAGTUU010000009">
    <property type="protein sequence ID" value="MBS0126436.1"/>
    <property type="molecule type" value="Genomic_DNA"/>
</dbReference>
<evidence type="ECO:0000256" key="8">
    <source>
        <dbReference type="RuleBase" id="RU003943"/>
    </source>
</evidence>
<comment type="subcellular location">
    <subcellularLocation>
        <location evidence="1 8">Cell membrane</location>
        <topology evidence="1 8">Multi-pass membrane protein</topology>
    </subcellularLocation>
</comment>
<feature type="transmembrane region" description="Helical" evidence="9">
    <location>
        <begin position="146"/>
        <end position="167"/>
    </location>
</feature>
<dbReference type="Proteomes" id="UP000681356">
    <property type="component" value="Unassembled WGS sequence"/>
</dbReference>
<keyword evidence="6 9" id="KW-1133">Transmembrane helix</keyword>
<evidence type="ECO:0000256" key="6">
    <source>
        <dbReference type="ARBA" id="ARBA00022989"/>
    </source>
</evidence>
<dbReference type="GO" id="GO:0010043">
    <property type="term" value="P:response to zinc ion"/>
    <property type="evidence" value="ECO:0007669"/>
    <property type="project" value="TreeGrafter"/>
</dbReference>
<keyword evidence="3 8" id="KW-0813">Transport</keyword>
<organism evidence="10 11">
    <name type="scientific">Thetidibacter halocola</name>
    <dbReference type="NCBI Taxonomy" id="2827239"/>
    <lineage>
        <taxon>Bacteria</taxon>
        <taxon>Pseudomonadati</taxon>
        <taxon>Pseudomonadota</taxon>
        <taxon>Alphaproteobacteria</taxon>
        <taxon>Rhodobacterales</taxon>
        <taxon>Roseobacteraceae</taxon>
        <taxon>Thetidibacter</taxon>
    </lineage>
</organism>
<dbReference type="RefSeq" id="WP_212538396.1">
    <property type="nucleotide sequence ID" value="NZ_JAGTUU010000009.1"/>
</dbReference>
<keyword evidence="5 8" id="KW-0812">Transmembrane</keyword>
<reference evidence="10" key="1">
    <citation type="submission" date="2021-04" db="EMBL/GenBank/DDBJ databases">
        <authorList>
            <person name="Yoon J."/>
        </authorList>
    </citation>
    <scope>NUCLEOTIDE SEQUENCE</scope>
    <source>
        <strain evidence="10">KMU-90</strain>
    </source>
</reference>
<dbReference type="Gene3D" id="1.10.3470.10">
    <property type="entry name" value="ABC transporter involved in vitamin B12 uptake, BtuC"/>
    <property type="match status" value="1"/>
</dbReference>
<keyword evidence="7 9" id="KW-0472">Membrane</keyword>
<dbReference type="SUPFAM" id="SSF81345">
    <property type="entry name" value="ABC transporter involved in vitamin B12 uptake, BtuC"/>
    <property type="match status" value="1"/>
</dbReference>
<feature type="transmembrane region" description="Helical" evidence="9">
    <location>
        <begin position="71"/>
        <end position="91"/>
    </location>
</feature>
<evidence type="ECO:0000313" key="10">
    <source>
        <dbReference type="EMBL" id="MBS0126436.1"/>
    </source>
</evidence>
<feature type="transmembrane region" description="Helical" evidence="9">
    <location>
        <begin position="236"/>
        <end position="254"/>
    </location>
</feature>
<dbReference type="GO" id="GO:0055085">
    <property type="term" value="P:transmembrane transport"/>
    <property type="evidence" value="ECO:0007669"/>
    <property type="project" value="InterPro"/>
</dbReference>
<sequence length="399" mass="41315">MIWQALTLQLGYNAALVALGSAALGIAAGAVGGFLYLRKRSLVSDAISHATLPGLALAFMVMVALGGEGRFLPGLMLGSALSAGIGLWLVGRMTARTRLPQDAAIGAILSTFFGAGIVLLTIVQTMQAGRQAGLEGFLLGSTAGMLRADALIIAAGGAAVLAAVLALRRPLLMVAFDEGYAQVNGIGVARMDAALMALVLAVTVVGLKIVGLILIVALLIIPAVAARFWSERALHVVMLSGLFGGLAGYGGAALSATAPALPTGPIVVLLGFALFAVSLLVAPSRGLLAAALRHRRLQSRVHLRQGLLALSRGEPVYEAMTRRMLRRAGLTRPDGQPTEAGRAETARIRLDEARWQALRRSDTLTDLSSRDDGLTLIDSVLTADQLAALDTTLAPRGAT</sequence>
<dbReference type="Pfam" id="PF00950">
    <property type="entry name" value="ABC-3"/>
    <property type="match status" value="1"/>
</dbReference>
<evidence type="ECO:0000256" key="3">
    <source>
        <dbReference type="ARBA" id="ARBA00022448"/>
    </source>
</evidence>
<evidence type="ECO:0000256" key="4">
    <source>
        <dbReference type="ARBA" id="ARBA00022475"/>
    </source>
</evidence>
<dbReference type="InterPro" id="IPR037294">
    <property type="entry name" value="ABC_BtuC-like"/>
</dbReference>
<dbReference type="GO" id="GO:0043190">
    <property type="term" value="C:ATP-binding cassette (ABC) transporter complex"/>
    <property type="evidence" value="ECO:0007669"/>
    <property type="project" value="InterPro"/>
</dbReference>
<name>A0A8J8B8P0_9RHOB</name>